<evidence type="ECO:0000256" key="7">
    <source>
        <dbReference type="PROSITE-ProRule" id="PRU10060"/>
    </source>
</evidence>
<feature type="domain" description="CBM2" evidence="10">
    <location>
        <begin position="133"/>
        <end position="240"/>
    </location>
</feature>
<dbReference type="EMBL" id="QZCE01000002">
    <property type="protein sequence ID" value="NEZ65513.1"/>
    <property type="molecule type" value="Genomic_DNA"/>
</dbReference>
<keyword evidence="6 7" id="KW-0624">Polysaccharide degradation</keyword>
<feature type="region of interest" description="Disordered" evidence="9">
    <location>
        <begin position="240"/>
        <end position="274"/>
    </location>
</feature>
<sequence>MYSVEFLENDRWNSGFNGSITIGNPSDTPLDGWTLEFESNFEISNFWNAEIVSHKGSKYVVRALDWNKQVTSNNSISIGFSANAASDVDLSISNVQLNDSSIALVSVPVPTPESTPIPTPESAPTPNPQPTSSPTHSAPADIDFTVANNWGSGFTGGFEITNLESTAIDGWQLEFEADFDITNIWGGKVISQNGNLYTIENVDYNSTIATGEPIFIGFNANGSPKDLSNFVLNEDTIFDEENATPPESDPDIPEVTPTPPSPPNLSPPDNGGDYNYGESLQKSLLFIEAQRSGDLPKENRIAWRDDSALNDGADVGVDLSGGYYDAGDHVKFGLPMASSITLLSWGVIEYREAYEKSGQLDEVLAAIKWGTDYFLKAHETNSNGTTALWGQVGNGGTEHAYWGSAESMTMERPAYKVDSNNPGSDLAGETAAALAAASIVFKSTNANYADKLLTNAKQLYDFADTYRGKYSDSIPDAANYYNSWSGYEDELAWGAAWLVKAGESGYLSKAKDSYKGVNKQWTQSWDNKSYGTAVLLAQETGNSQYRNDAETWLDYWSNRNGNGITYTEGGLAWLDQWGSLRYSANTAFLAGIYSDTVNDYDNRYSNFAQGQVDYILGNNPNNFSYQVGFGDDFALNPHHRGASGTTDINSSAPNEHILYGALVGGPSSPNDYSYIDERTNYITNEVALDYNAGFTGAVARSYSLYGGEPLNDTALAALPEVMIG</sequence>
<feature type="region of interest" description="Disordered" evidence="9">
    <location>
        <begin position="108"/>
        <end position="141"/>
    </location>
</feature>
<feature type="compositionally biased region" description="Pro residues" evidence="9">
    <location>
        <begin position="109"/>
        <end position="131"/>
    </location>
</feature>
<feature type="active site" evidence="7">
    <location>
        <position position="676"/>
    </location>
</feature>
<dbReference type="Gene3D" id="2.60.40.290">
    <property type="match status" value="2"/>
</dbReference>
<feature type="active site" evidence="7">
    <location>
        <position position="685"/>
    </location>
</feature>
<feature type="compositionally biased region" description="Acidic residues" evidence="9">
    <location>
        <begin position="240"/>
        <end position="252"/>
    </location>
</feature>
<evidence type="ECO:0000256" key="4">
    <source>
        <dbReference type="ARBA" id="ARBA00023277"/>
    </source>
</evidence>
<dbReference type="InterPro" id="IPR012341">
    <property type="entry name" value="6hp_glycosidase-like_sf"/>
</dbReference>
<dbReference type="EC" id="3.2.1.4" evidence="8"/>
<keyword evidence="5 7" id="KW-0326">Glycosidase</keyword>
<dbReference type="SUPFAM" id="SSF49384">
    <property type="entry name" value="Carbohydrate-binding domain"/>
    <property type="match status" value="2"/>
</dbReference>
<comment type="caution">
    <text evidence="11">The sequence shown here is derived from an EMBL/GenBank/DDBJ whole genome shotgun (WGS) entry which is preliminary data.</text>
</comment>
<evidence type="ECO:0000259" key="10">
    <source>
        <dbReference type="PROSITE" id="PS51173"/>
    </source>
</evidence>
<feature type="domain" description="CBM2" evidence="10">
    <location>
        <begin position="1"/>
        <end position="105"/>
    </location>
</feature>
<dbReference type="InterPro" id="IPR033126">
    <property type="entry name" value="Glyco_hydro_9_Asp/Glu_AS"/>
</dbReference>
<evidence type="ECO:0000256" key="5">
    <source>
        <dbReference type="ARBA" id="ARBA00023295"/>
    </source>
</evidence>
<evidence type="ECO:0000313" key="12">
    <source>
        <dbReference type="Proteomes" id="UP000473574"/>
    </source>
</evidence>
<dbReference type="SUPFAM" id="SSF48208">
    <property type="entry name" value="Six-hairpin glycosidases"/>
    <property type="match status" value="1"/>
</dbReference>
<dbReference type="InterPro" id="IPR008965">
    <property type="entry name" value="CBM2/CBM3_carb-bd_dom_sf"/>
</dbReference>
<keyword evidence="3 8" id="KW-0136">Cellulose degradation</keyword>
<gene>
    <name evidence="11" type="ORF">D0962_22550</name>
</gene>
<organism evidence="11 12">
    <name type="scientific">Adonisia turfae CCMR0082</name>
    <dbReference type="NCBI Taxonomy" id="2304604"/>
    <lineage>
        <taxon>Bacteria</taxon>
        <taxon>Bacillati</taxon>
        <taxon>Cyanobacteriota</taxon>
        <taxon>Adonisia</taxon>
        <taxon>Adonisia turfae</taxon>
    </lineage>
</organism>
<proteinExistence type="inferred from homology"/>
<evidence type="ECO:0000313" key="11">
    <source>
        <dbReference type="EMBL" id="NEZ65513.1"/>
    </source>
</evidence>
<dbReference type="Gene3D" id="1.50.10.10">
    <property type="match status" value="1"/>
</dbReference>
<reference evidence="11 12" key="1">
    <citation type="journal article" date="2020" name="Microb. Ecol.">
        <title>Ecogenomics of the Marine Benthic Filamentous Cyanobacterium Adonisia.</title>
        <authorList>
            <person name="Walter J.M."/>
            <person name="Coutinho F.H."/>
            <person name="Leomil L."/>
            <person name="Hargreaves P.I."/>
            <person name="Campeao M.E."/>
            <person name="Vieira V.V."/>
            <person name="Silva B.S."/>
            <person name="Fistarol G.O."/>
            <person name="Salomon P.S."/>
            <person name="Sawabe T."/>
            <person name="Mino S."/>
            <person name="Hosokawa M."/>
            <person name="Miyashita H."/>
            <person name="Maruyama F."/>
            <person name="van Verk M.C."/>
            <person name="Dutilh B.E."/>
            <person name="Thompson C.C."/>
            <person name="Thompson F.L."/>
        </authorList>
    </citation>
    <scope>NUCLEOTIDE SEQUENCE [LARGE SCALE GENOMIC DNA]</scope>
    <source>
        <strain evidence="11 12">CCMR0082</strain>
    </source>
</reference>
<dbReference type="GO" id="GO:0030247">
    <property type="term" value="F:polysaccharide binding"/>
    <property type="evidence" value="ECO:0007669"/>
    <property type="project" value="UniProtKB-UniRule"/>
</dbReference>
<dbReference type="Proteomes" id="UP000473574">
    <property type="component" value="Unassembled WGS sequence"/>
</dbReference>
<protein>
    <recommendedName>
        <fullName evidence="8">Endoglucanase</fullName>
        <ecNumber evidence="8">3.2.1.4</ecNumber>
    </recommendedName>
</protein>
<dbReference type="InterPro" id="IPR012291">
    <property type="entry name" value="CBM2_carb-bd_dom_sf"/>
</dbReference>
<evidence type="ECO:0000256" key="9">
    <source>
        <dbReference type="SAM" id="MobiDB-lite"/>
    </source>
</evidence>
<name>A0A6M0SBR8_9CYAN</name>
<dbReference type="Pfam" id="PF00553">
    <property type="entry name" value="CBM_2"/>
    <property type="match status" value="2"/>
</dbReference>
<dbReference type="RefSeq" id="WP_163666652.1">
    <property type="nucleotide sequence ID" value="NZ_QZCE01000002.1"/>
</dbReference>
<keyword evidence="2 7" id="KW-0378">Hydrolase</keyword>
<evidence type="ECO:0000256" key="2">
    <source>
        <dbReference type="ARBA" id="ARBA00022801"/>
    </source>
</evidence>
<dbReference type="GO" id="GO:0030245">
    <property type="term" value="P:cellulose catabolic process"/>
    <property type="evidence" value="ECO:0007669"/>
    <property type="project" value="UniProtKB-KW"/>
</dbReference>
<comment type="catalytic activity">
    <reaction evidence="1 8">
        <text>Endohydrolysis of (1-&gt;4)-beta-D-glucosidic linkages in cellulose, lichenin and cereal beta-D-glucans.</text>
        <dbReference type="EC" id="3.2.1.4"/>
    </reaction>
</comment>
<dbReference type="PROSITE" id="PS51173">
    <property type="entry name" value="CBM2"/>
    <property type="match status" value="2"/>
</dbReference>
<dbReference type="PANTHER" id="PTHR22298">
    <property type="entry name" value="ENDO-1,4-BETA-GLUCANASE"/>
    <property type="match status" value="1"/>
</dbReference>
<comment type="similarity">
    <text evidence="7 8">Belongs to the glycosyl hydrolase 9 (cellulase E) family.</text>
</comment>
<dbReference type="InterPro" id="IPR001701">
    <property type="entry name" value="Glyco_hydro_9"/>
</dbReference>
<dbReference type="SMART" id="SM00637">
    <property type="entry name" value="CBD_II"/>
    <property type="match status" value="2"/>
</dbReference>
<dbReference type="Pfam" id="PF00759">
    <property type="entry name" value="Glyco_hydro_9"/>
    <property type="match status" value="1"/>
</dbReference>
<dbReference type="InterPro" id="IPR008928">
    <property type="entry name" value="6-hairpin_glycosidase_sf"/>
</dbReference>
<dbReference type="AlphaFoldDB" id="A0A6M0SBR8"/>
<keyword evidence="4 7" id="KW-0119">Carbohydrate metabolism</keyword>
<dbReference type="InterPro" id="IPR001919">
    <property type="entry name" value="CBD2"/>
</dbReference>
<evidence type="ECO:0000256" key="6">
    <source>
        <dbReference type="ARBA" id="ARBA00023326"/>
    </source>
</evidence>
<accession>A0A6M0SBR8</accession>
<dbReference type="PROSITE" id="PS00698">
    <property type="entry name" value="GH9_3"/>
    <property type="match status" value="1"/>
</dbReference>
<evidence type="ECO:0000256" key="1">
    <source>
        <dbReference type="ARBA" id="ARBA00000966"/>
    </source>
</evidence>
<dbReference type="GO" id="GO:0008810">
    <property type="term" value="F:cellulase activity"/>
    <property type="evidence" value="ECO:0007669"/>
    <property type="project" value="UniProtKB-EC"/>
</dbReference>
<feature type="compositionally biased region" description="Pro residues" evidence="9">
    <location>
        <begin position="256"/>
        <end position="266"/>
    </location>
</feature>
<evidence type="ECO:0000256" key="3">
    <source>
        <dbReference type="ARBA" id="ARBA00023001"/>
    </source>
</evidence>
<dbReference type="FunFam" id="1.50.10.10:FF:000020">
    <property type="entry name" value="Endoglucanase"/>
    <property type="match status" value="1"/>
</dbReference>
<evidence type="ECO:0000256" key="8">
    <source>
        <dbReference type="RuleBase" id="RU361166"/>
    </source>
</evidence>